<feature type="transmembrane region" description="Helical" evidence="7">
    <location>
        <begin position="326"/>
        <end position="349"/>
    </location>
</feature>
<reference evidence="9 10" key="1">
    <citation type="submission" date="2024-09" db="EMBL/GenBank/DDBJ databases">
        <authorList>
            <person name="Sun Q."/>
            <person name="Mori K."/>
        </authorList>
    </citation>
    <scope>NUCLEOTIDE SEQUENCE [LARGE SCALE GENOMIC DNA]</scope>
    <source>
        <strain evidence="9 10">JCM 1342</strain>
    </source>
</reference>
<dbReference type="EMBL" id="JBHMBE010000003">
    <property type="protein sequence ID" value="MFB9645597.1"/>
    <property type="molecule type" value="Genomic_DNA"/>
</dbReference>
<evidence type="ECO:0000256" key="7">
    <source>
        <dbReference type="SAM" id="Phobius"/>
    </source>
</evidence>
<evidence type="ECO:0000256" key="4">
    <source>
        <dbReference type="ARBA" id="ARBA00022692"/>
    </source>
</evidence>
<name>A0ABV5SZ25_9MICO</name>
<sequence length="427" mass="43849">MGRPVVRTSAGEASSTPARFAALAVPNYRRFIGGQGISLIGSWTETVAQGVLVLSMTGSAFDLGLVAALRYLPVLLLGPYAGVIVDRHDRRRTLLVTQTSLAFLALAFGIVILTGHQTLMLAMIVAVVFGLLTAVDNPARMALIPELVGREALHSAVTLNSILANVGRGVGPLVAAALIGTVGIGWCFVANAASFGLVIALLLSMRVAQIHSEGRIPRQSGQLRAALHVVRGNRQLLGPLAMMAIVGTFAYEYEVSLPVFGEHSLSGGPDEYAWLTAGFGAGSIAAGIILLFWPQTGLTRMIVLTIAYAIALAVTAAAPSTAFANITIVFVGACSIGFLTTGNSTVQLFAPSGMRGRVTSLWTTAFIGTTPIGAVIIGGIGQAWGGRAAVAVAAVACLTAAGVGVLIRARAPEPAPDPAAAGPTHLS</sequence>
<dbReference type="InterPro" id="IPR036259">
    <property type="entry name" value="MFS_trans_sf"/>
</dbReference>
<dbReference type="InterPro" id="IPR010290">
    <property type="entry name" value="TM_effector"/>
</dbReference>
<evidence type="ECO:0000256" key="3">
    <source>
        <dbReference type="ARBA" id="ARBA00022475"/>
    </source>
</evidence>
<keyword evidence="2" id="KW-0813">Transport</keyword>
<keyword evidence="4 7" id="KW-0812">Transmembrane</keyword>
<keyword evidence="6 7" id="KW-0472">Membrane</keyword>
<gene>
    <name evidence="9" type="ORF">ACFFPJ_07285</name>
</gene>
<evidence type="ECO:0000256" key="6">
    <source>
        <dbReference type="ARBA" id="ARBA00023136"/>
    </source>
</evidence>
<evidence type="ECO:0000313" key="9">
    <source>
        <dbReference type="EMBL" id="MFB9645597.1"/>
    </source>
</evidence>
<feature type="domain" description="Major facilitator superfamily (MFS) profile" evidence="8">
    <location>
        <begin position="22"/>
        <end position="412"/>
    </location>
</feature>
<feature type="transmembrane region" description="Helical" evidence="7">
    <location>
        <begin position="388"/>
        <end position="407"/>
    </location>
</feature>
<feature type="transmembrane region" description="Helical" evidence="7">
    <location>
        <begin position="173"/>
        <end position="203"/>
    </location>
</feature>
<dbReference type="PANTHER" id="PTHR23513">
    <property type="entry name" value="INTEGRAL MEMBRANE EFFLUX PROTEIN-RELATED"/>
    <property type="match status" value="1"/>
</dbReference>
<keyword evidence="3" id="KW-1003">Cell membrane</keyword>
<dbReference type="CDD" id="cd06173">
    <property type="entry name" value="MFS_MefA_like"/>
    <property type="match status" value="1"/>
</dbReference>
<dbReference type="InterPro" id="IPR020846">
    <property type="entry name" value="MFS_dom"/>
</dbReference>
<feature type="transmembrane region" description="Helical" evidence="7">
    <location>
        <begin position="94"/>
        <end position="113"/>
    </location>
</feature>
<feature type="transmembrane region" description="Helical" evidence="7">
    <location>
        <begin position="361"/>
        <end position="382"/>
    </location>
</feature>
<dbReference type="Pfam" id="PF05977">
    <property type="entry name" value="MFS_3"/>
    <property type="match status" value="1"/>
</dbReference>
<feature type="transmembrane region" description="Helical" evidence="7">
    <location>
        <begin position="273"/>
        <end position="294"/>
    </location>
</feature>
<dbReference type="Gene3D" id="1.20.1250.20">
    <property type="entry name" value="MFS general substrate transporter like domains"/>
    <property type="match status" value="1"/>
</dbReference>
<protein>
    <submittedName>
        <fullName evidence="9">MFS transporter</fullName>
    </submittedName>
</protein>
<dbReference type="Proteomes" id="UP001589611">
    <property type="component" value="Unassembled WGS sequence"/>
</dbReference>
<organism evidence="9 10">
    <name type="scientific">Microbacterium terregens</name>
    <dbReference type="NCBI Taxonomy" id="69363"/>
    <lineage>
        <taxon>Bacteria</taxon>
        <taxon>Bacillati</taxon>
        <taxon>Actinomycetota</taxon>
        <taxon>Actinomycetes</taxon>
        <taxon>Micrococcales</taxon>
        <taxon>Microbacteriaceae</taxon>
        <taxon>Microbacterium</taxon>
    </lineage>
</organism>
<evidence type="ECO:0000256" key="5">
    <source>
        <dbReference type="ARBA" id="ARBA00022989"/>
    </source>
</evidence>
<keyword evidence="5 7" id="KW-1133">Transmembrane helix</keyword>
<feature type="transmembrane region" description="Helical" evidence="7">
    <location>
        <begin position="119"/>
        <end position="135"/>
    </location>
</feature>
<feature type="transmembrane region" description="Helical" evidence="7">
    <location>
        <begin position="63"/>
        <end position="82"/>
    </location>
</feature>
<evidence type="ECO:0000256" key="2">
    <source>
        <dbReference type="ARBA" id="ARBA00022448"/>
    </source>
</evidence>
<evidence type="ECO:0000259" key="8">
    <source>
        <dbReference type="PROSITE" id="PS50850"/>
    </source>
</evidence>
<proteinExistence type="predicted"/>
<feature type="transmembrane region" description="Helical" evidence="7">
    <location>
        <begin position="301"/>
        <end position="320"/>
    </location>
</feature>
<feature type="transmembrane region" description="Helical" evidence="7">
    <location>
        <begin position="236"/>
        <end position="253"/>
    </location>
</feature>
<evidence type="ECO:0000256" key="1">
    <source>
        <dbReference type="ARBA" id="ARBA00004651"/>
    </source>
</evidence>
<dbReference type="PANTHER" id="PTHR23513:SF11">
    <property type="entry name" value="STAPHYLOFERRIN A TRANSPORTER"/>
    <property type="match status" value="1"/>
</dbReference>
<dbReference type="SUPFAM" id="SSF103473">
    <property type="entry name" value="MFS general substrate transporter"/>
    <property type="match status" value="1"/>
</dbReference>
<accession>A0ABV5SZ25</accession>
<comment type="subcellular location">
    <subcellularLocation>
        <location evidence="1">Cell membrane</location>
        <topology evidence="1">Multi-pass membrane protein</topology>
    </subcellularLocation>
</comment>
<feature type="transmembrane region" description="Helical" evidence="7">
    <location>
        <begin position="147"/>
        <end position="167"/>
    </location>
</feature>
<evidence type="ECO:0000313" key="10">
    <source>
        <dbReference type="Proteomes" id="UP001589611"/>
    </source>
</evidence>
<dbReference type="PROSITE" id="PS50850">
    <property type="entry name" value="MFS"/>
    <property type="match status" value="1"/>
</dbReference>
<keyword evidence="10" id="KW-1185">Reference proteome</keyword>
<dbReference type="RefSeq" id="WP_344711990.1">
    <property type="nucleotide sequence ID" value="NZ_BAAAWH010000001.1"/>
</dbReference>
<comment type="caution">
    <text evidence="9">The sequence shown here is derived from an EMBL/GenBank/DDBJ whole genome shotgun (WGS) entry which is preliminary data.</text>
</comment>